<feature type="compositionally biased region" description="Basic and acidic residues" evidence="1">
    <location>
        <begin position="49"/>
        <end position="64"/>
    </location>
</feature>
<dbReference type="Proteomes" id="UP000305948">
    <property type="component" value="Unassembled WGS sequence"/>
</dbReference>
<sequence length="162" mass="18658">MVRSMSAQHWKWQERAAERTPQFHLNISADWRAQPDPLIYMSEIRHERTNASEYNRPRDGKDTQQRPNIAPSWSSPEPAPSSSSHLPASPWHRRHQGPPPSLIRCYQSAPAHPDQCVGLVLYRSPLEHKRHAGLWRARTDGWVARVERLGFRGCTCGIVEQI</sequence>
<reference evidence="2 3" key="1">
    <citation type="journal article" date="2019" name="Nat. Ecol. Evol.">
        <title>Megaphylogeny resolves global patterns of mushroom evolution.</title>
        <authorList>
            <person name="Varga T."/>
            <person name="Krizsan K."/>
            <person name="Foldi C."/>
            <person name="Dima B."/>
            <person name="Sanchez-Garcia M."/>
            <person name="Sanchez-Ramirez S."/>
            <person name="Szollosi G.J."/>
            <person name="Szarkandi J.G."/>
            <person name="Papp V."/>
            <person name="Albert L."/>
            <person name="Andreopoulos W."/>
            <person name="Angelini C."/>
            <person name="Antonin V."/>
            <person name="Barry K.W."/>
            <person name="Bougher N.L."/>
            <person name="Buchanan P."/>
            <person name="Buyck B."/>
            <person name="Bense V."/>
            <person name="Catcheside P."/>
            <person name="Chovatia M."/>
            <person name="Cooper J."/>
            <person name="Damon W."/>
            <person name="Desjardin D."/>
            <person name="Finy P."/>
            <person name="Geml J."/>
            <person name="Haridas S."/>
            <person name="Hughes K."/>
            <person name="Justo A."/>
            <person name="Karasinski D."/>
            <person name="Kautmanova I."/>
            <person name="Kiss B."/>
            <person name="Kocsube S."/>
            <person name="Kotiranta H."/>
            <person name="LaButti K.M."/>
            <person name="Lechner B.E."/>
            <person name="Liimatainen K."/>
            <person name="Lipzen A."/>
            <person name="Lukacs Z."/>
            <person name="Mihaltcheva S."/>
            <person name="Morgado L.N."/>
            <person name="Niskanen T."/>
            <person name="Noordeloos M.E."/>
            <person name="Ohm R.A."/>
            <person name="Ortiz-Santana B."/>
            <person name="Ovrebo C."/>
            <person name="Racz N."/>
            <person name="Riley R."/>
            <person name="Savchenko A."/>
            <person name="Shiryaev A."/>
            <person name="Soop K."/>
            <person name="Spirin V."/>
            <person name="Szebenyi C."/>
            <person name="Tomsovsky M."/>
            <person name="Tulloss R.E."/>
            <person name="Uehling J."/>
            <person name="Grigoriev I.V."/>
            <person name="Vagvolgyi C."/>
            <person name="Papp T."/>
            <person name="Martin F.M."/>
            <person name="Miettinen O."/>
            <person name="Hibbett D.S."/>
            <person name="Nagy L.G."/>
        </authorList>
    </citation>
    <scope>NUCLEOTIDE SEQUENCE [LARGE SCALE GENOMIC DNA]</scope>
    <source>
        <strain evidence="2 3">OMC1185</strain>
    </source>
</reference>
<evidence type="ECO:0000313" key="3">
    <source>
        <dbReference type="Proteomes" id="UP000305948"/>
    </source>
</evidence>
<organism evidence="2 3">
    <name type="scientific">Heliocybe sulcata</name>
    <dbReference type="NCBI Taxonomy" id="5364"/>
    <lineage>
        <taxon>Eukaryota</taxon>
        <taxon>Fungi</taxon>
        <taxon>Dikarya</taxon>
        <taxon>Basidiomycota</taxon>
        <taxon>Agaricomycotina</taxon>
        <taxon>Agaricomycetes</taxon>
        <taxon>Gloeophyllales</taxon>
        <taxon>Gloeophyllaceae</taxon>
        <taxon>Heliocybe</taxon>
    </lineage>
</organism>
<feature type="compositionally biased region" description="Low complexity" evidence="1">
    <location>
        <begin position="70"/>
        <end position="90"/>
    </location>
</feature>
<proteinExistence type="predicted"/>
<evidence type="ECO:0000313" key="2">
    <source>
        <dbReference type="EMBL" id="TFK46186.1"/>
    </source>
</evidence>
<dbReference type="AlphaFoldDB" id="A0A5C3MP87"/>
<feature type="region of interest" description="Disordered" evidence="1">
    <location>
        <begin position="49"/>
        <end position="103"/>
    </location>
</feature>
<dbReference type="EMBL" id="ML213532">
    <property type="protein sequence ID" value="TFK46186.1"/>
    <property type="molecule type" value="Genomic_DNA"/>
</dbReference>
<gene>
    <name evidence="2" type="ORF">OE88DRAFT_1041592</name>
</gene>
<accession>A0A5C3MP87</accession>
<protein>
    <submittedName>
        <fullName evidence="2">Uncharacterized protein</fullName>
    </submittedName>
</protein>
<name>A0A5C3MP87_9AGAM</name>
<evidence type="ECO:0000256" key="1">
    <source>
        <dbReference type="SAM" id="MobiDB-lite"/>
    </source>
</evidence>
<keyword evidence="3" id="KW-1185">Reference proteome</keyword>